<evidence type="ECO:0000313" key="1">
    <source>
        <dbReference type="EMBL" id="SVB46521.1"/>
    </source>
</evidence>
<reference evidence="1" key="1">
    <citation type="submission" date="2018-05" db="EMBL/GenBank/DDBJ databases">
        <authorList>
            <person name="Lanie J.A."/>
            <person name="Ng W.-L."/>
            <person name="Kazmierczak K.M."/>
            <person name="Andrzejewski T.M."/>
            <person name="Davidsen T.M."/>
            <person name="Wayne K.J."/>
            <person name="Tettelin H."/>
            <person name="Glass J.I."/>
            <person name="Rusch D."/>
            <person name="Podicherti R."/>
            <person name="Tsui H.-C.T."/>
            <person name="Winkler M.E."/>
        </authorList>
    </citation>
    <scope>NUCLEOTIDE SEQUENCE</scope>
</reference>
<name>A0A382E959_9ZZZZ</name>
<feature type="non-terminal residue" evidence="1">
    <location>
        <position position="22"/>
    </location>
</feature>
<dbReference type="EMBL" id="UINC01043051">
    <property type="protein sequence ID" value="SVB46521.1"/>
    <property type="molecule type" value="Genomic_DNA"/>
</dbReference>
<protein>
    <submittedName>
        <fullName evidence="1">Uncharacterized protein</fullName>
    </submittedName>
</protein>
<proteinExistence type="predicted"/>
<organism evidence="1">
    <name type="scientific">marine metagenome</name>
    <dbReference type="NCBI Taxonomy" id="408172"/>
    <lineage>
        <taxon>unclassified sequences</taxon>
        <taxon>metagenomes</taxon>
        <taxon>ecological metagenomes</taxon>
    </lineage>
</organism>
<gene>
    <name evidence="1" type="ORF">METZ01_LOCUS199375</name>
</gene>
<dbReference type="AlphaFoldDB" id="A0A382E959"/>
<sequence>MVRRLTVPVPQAVADLSADWLT</sequence>
<accession>A0A382E959</accession>